<dbReference type="Pfam" id="PF00067">
    <property type="entry name" value="p450"/>
    <property type="match status" value="1"/>
</dbReference>
<evidence type="ECO:0000256" key="4">
    <source>
        <dbReference type="ARBA" id="ARBA00022617"/>
    </source>
</evidence>
<comment type="similarity">
    <text evidence="3 10">Belongs to the cytochrome P450 family.</text>
</comment>
<accession>A0A5N5QCF6</accession>
<organism evidence="11 12">
    <name type="scientific">Ceratobasidium theobromae</name>
    <dbReference type="NCBI Taxonomy" id="1582974"/>
    <lineage>
        <taxon>Eukaryota</taxon>
        <taxon>Fungi</taxon>
        <taxon>Dikarya</taxon>
        <taxon>Basidiomycota</taxon>
        <taxon>Agaricomycotina</taxon>
        <taxon>Agaricomycetes</taxon>
        <taxon>Cantharellales</taxon>
        <taxon>Ceratobasidiaceae</taxon>
        <taxon>Ceratobasidium</taxon>
    </lineage>
</organism>
<evidence type="ECO:0000256" key="6">
    <source>
        <dbReference type="ARBA" id="ARBA00023002"/>
    </source>
</evidence>
<dbReference type="InterPro" id="IPR036396">
    <property type="entry name" value="Cyt_P450_sf"/>
</dbReference>
<evidence type="ECO:0000256" key="2">
    <source>
        <dbReference type="ARBA" id="ARBA00005179"/>
    </source>
</evidence>
<dbReference type="GO" id="GO:0005506">
    <property type="term" value="F:iron ion binding"/>
    <property type="evidence" value="ECO:0007669"/>
    <property type="project" value="InterPro"/>
</dbReference>
<sequence>MFHTIAQSLKDHVIKDIGEVQAKDYDIFRWCNAAGLEMMGQGGHTFGVLDGIESEYSRSIKKLFPTIMQFGPLMAIFPLLYRITPTWLSSRMKNYKNIIDIQGEQARIILAERQAALNDPHNYEESYDLISVLLKLNQQATEEDQLPEDQILGQMNTLLFAGHEAACGAMARPLHVLAENPLVQDRLRAELLEASETMTYDELNSLPYLDAVCREVMRLFPQTTSAQRVAVEDRTIPLRYPIKGKDGKEIREIQVRKGTNIYLGIRGANRCLETWGEDAHEFRPERWLEDLPDSVASARTPGVYSSMMTFGAGPRACIGYKFAILEFKMVLSTLIKSFEFSPGTTQTSWLNYFTMNPYPAGTKNPSKEGAKPSMVLKVSVL</sequence>
<evidence type="ECO:0000313" key="11">
    <source>
        <dbReference type="EMBL" id="KAB5589354.1"/>
    </source>
</evidence>
<dbReference type="PANTHER" id="PTHR24305">
    <property type="entry name" value="CYTOCHROME P450"/>
    <property type="match status" value="1"/>
</dbReference>
<keyword evidence="5 9" id="KW-0479">Metal-binding</keyword>
<reference evidence="11 12" key="1">
    <citation type="journal article" date="2019" name="Fungal Biol. Biotechnol.">
        <title>Draft genome sequence of fastidious pathogen Ceratobasidium theobromae, which causes vascular-streak dieback in Theobroma cacao.</title>
        <authorList>
            <person name="Ali S.S."/>
            <person name="Asman A."/>
            <person name="Shao J."/>
            <person name="Firmansyah A.P."/>
            <person name="Susilo A.W."/>
            <person name="Rosmana A."/>
            <person name="McMahon P."/>
            <person name="Junaid M."/>
            <person name="Guest D."/>
            <person name="Kheng T.Y."/>
            <person name="Meinhardt L.W."/>
            <person name="Bailey B.A."/>
        </authorList>
    </citation>
    <scope>NUCLEOTIDE SEQUENCE [LARGE SCALE GENOMIC DNA]</scope>
    <source>
        <strain evidence="11 12">CT2</strain>
    </source>
</reference>
<protein>
    <submittedName>
        <fullName evidence="11">Cytochrome P450</fullName>
    </submittedName>
</protein>
<evidence type="ECO:0000256" key="8">
    <source>
        <dbReference type="ARBA" id="ARBA00023033"/>
    </source>
</evidence>
<dbReference type="AlphaFoldDB" id="A0A5N5QCF6"/>
<keyword evidence="7 9" id="KW-0408">Iron</keyword>
<comment type="caution">
    <text evidence="11">The sequence shown here is derived from an EMBL/GenBank/DDBJ whole genome shotgun (WGS) entry which is preliminary data.</text>
</comment>
<dbReference type="PRINTS" id="PR00465">
    <property type="entry name" value="EP450IV"/>
</dbReference>
<dbReference type="PROSITE" id="PS00086">
    <property type="entry name" value="CYTOCHROME_P450"/>
    <property type="match status" value="1"/>
</dbReference>
<evidence type="ECO:0000313" key="12">
    <source>
        <dbReference type="Proteomes" id="UP000383932"/>
    </source>
</evidence>
<gene>
    <name evidence="11" type="ORF">CTheo_7206</name>
</gene>
<dbReference type="PANTHER" id="PTHR24305:SF166">
    <property type="entry name" value="CYTOCHROME P450 12A4, MITOCHONDRIAL-RELATED"/>
    <property type="match status" value="1"/>
</dbReference>
<evidence type="ECO:0000256" key="1">
    <source>
        <dbReference type="ARBA" id="ARBA00001971"/>
    </source>
</evidence>
<dbReference type="GO" id="GO:0020037">
    <property type="term" value="F:heme binding"/>
    <property type="evidence" value="ECO:0007669"/>
    <property type="project" value="InterPro"/>
</dbReference>
<evidence type="ECO:0000256" key="9">
    <source>
        <dbReference type="PIRSR" id="PIRSR602403-1"/>
    </source>
</evidence>
<evidence type="ECO:0000256" key="5">
    <source>
        <dbReference type="ARBA" id="ARBA00022723"/>
    </source>
</evidence>
<evidence type="ECO:0000256" key="7">
    <source>
        <dbReference type="ARBA" id="ARBA00023004"/>
    </source>
</evidence>
<dbReference type="OrthoDB" id="1470350at2759"/>
<keyword evidence="12" id="KW-1185">Reference proteome</keyword>
<dbReference type="SUPFAM" id="SSF48264">
    <property type="entry name" value="Cytochrome P450"/>
    <property type="match status" value="1"/>
</dbReference>
<proteinExistence type="inferred from homology"/>
<comment type="cofactor">
    <cofactor evidence="1 9">
        <name>heme</name>
        <dbReference type="ChEBI" id="CHEBI:30413"/>
    </cofactor>
</comment>
<dbReference type="InterPro" id="IPR001128">
    <property type="entry name" value="Cyt_P450"/>
</dbReference>
<dbReference type="InterPro" id="IPR017972">
    <property type="entry name" value="Cyt_P450_CS"/>
</dbReference>
<dbReference type="PRINTS" id="PR00385">
    <property type="entry name" value="P450"/>
</dbReference>
<dbReference type="GO" id="GO:0004497">
    <property type="term" value="F:monooxygenase activity"/>
    <property type="evidence" value="ECO:0007669"/>
    <property type="project" value="UniProtKB-KW"/>
</dbReference>
<evidence type="ECO:0000256" key="3">
    <source>
        <dbReference type="ARBA" id="ARBA00010617"/>
    </source>
</evidence>
<dbReference type="GO" id="GO:0016705">
    <property type="term" value="F:oxidoreductase activity, acting on paired donors, with incorporation or reduction of molecular oxygen"/>
    <property type="evidence" value="ECO:0007669"/>
    <property type="project" value="InterPro"/>
</dbReference>
<dbReference type="InterPro" id="IPR050121">
    <property type="entry name" value="Cytochrome_P450_monoxygenase"/>
</dbReference>
<comment type="pathway">
    <text evidence="2">Secondary metabolite biosynthesis.</text>
</comment>
<dbReference type="EMBL" id="SSOP01000282">
    <property type="protein sequence ID" value="KAB5589354.1"/>
    <property type="molecule type" value="Genomic_DNA"/>
</dbReference>
<name>A0A5N5QCF6_9AGAM</name>
<dbReference type="Gene3D" id="1.10.630.10">
    <property type="entry name" value="Cytochrome P450"/>
    <property type="match status" value="1"/>
</dbReference>
<keyword evidence="8 10" id="KW-0503">Monooxygenase</keyword>
<feature type="binding site" description="axial binding residue" evidence="9">
    <location>
        <position position="317"/>
    </location>
    <ligand>
        <name>heme</name>
        <dbReference type="ChEBI" id="CHEBI:30413"/>
    </ligand>
    <ligandPart>
        <name>Fe</name>
        <dbReference type="ChEBI" id="CHEBI:18248"/>
    </ligandPart>
</feature>
<dbReference type="InterPro" id="IPR002403">
    <property type="entry name" value="Cyt_P450_E_grp-IV"/>
</dbReference>
<keyword evidence="6 10" id="KW-0560">Oxidoreductase</keyword>
<evidence type="ECO:0000256" key="10">
    <source>
        <dbReference type="RuleBase" id="RU000461"/>
    </source>
</evidence>
<keyword evidence="4 9" id="KW-0349">Heme</keyword>
<dbReference type="Proteomes" id="UP000383932">
    <property type="component" value="Unassembled WGS sequence"/>
</dbReference>